<evidence type="ECO:0000259" key="3">
    <source>
        <dbReference type="Pfam" id="PF08220"/>
    </source>
</evidence>
<gene>
    <name evidence="4" type="ORF">DHL47_09010</name>
</gene>
<protein>
    <recommendedName>
        <fullName evidence="3">HTH deoR-type domain-containing protein</fullName>
    </recommendedName>
</protein>
<dbReference type="Pfam" id="PF08220">
    <property type="entry name" value="HTH_DeoR"/>
    <property type="match status" value="1"/>
</dbReference>
<name>A0ABS5B0G1_9STRE</name>
<evidence type="ECO:0000256" key="2">
    <source>
        <dbReference type="ARBA" id="ARBA00023163"/>
    </source>
</evidence>
<sequence length="36" mass="4248">MRKQERLDEIVNLVNKTGTIYVRDIMETMNVSDMTC</sequence>
<keyword evidence="5" id="KW-1185">Reference proteome</keyword>
<dbReference type="InterPro" id="IPR001034">
    <property type="entry name" value="DeoR_HTH"/>
</dbReference>
<dbReference type="RefSeq" id="WP_209551592.1">
    <property type="nucleotide sequence ID" value="NZ_QFAY01000018.1"/>
</dbReference>
<organism evidence="4 5">
    <name type="scientific">Streptococcus panodentis</name>
    <dbReference type="NCBI Taxonomy" id="1581472"/>
    <lineage>
        <taxon>Bacteria</taxon>
        <taxon>Bacillati</taxon>
        <taxon>Bacillota</taxon>
        <taxon>Bacilli</taxon>
        <taxon>Lactobacillales</taxon>
        <taxon>Streptococcaceae</taxon>
        <taxon>Streptococcus</taxon>
    </lineage>
</organism>
<keyword evidence="2" id="KW-0804">Transcription</keyword>
<evidence type="ECO:0000313" key="5">
    <source>
        <dbReference type="Proteomes" id="UP001519349"/>
    </source>
</evidence>
<keyword evidence="1" id="KW-0805">Transcription regulation</keyword>
<evidence type="ECO:0000256" key="1">
    <source>
        <dbReference type="ARBA" id="ARBA00023015"/>
    </source>
</evidence>
<evidence type="ECO:0000313" key="4">
    <source>
        <dbReference type="EMBL" id="MBP2621454.1"/>
    </source>
</evidence>
<reference evidence="4 5" key="1">
    <citation type="submission" date="2018-05" db="EMBL/GenBank/DDBJ databases">
        <title>Draft genome sequence of Streptococcus panodentis CCUG 70867T.</title>
        <authorList>
            <person name="Salva-Serra F."/>
            <person name="Mendez V."/>
            <person name="Jaen-Luchoro D."/>
            <person name="Gonzales-Siles L."/>
            <person name="Karlsson R."/>
            <person name="Engstrom-Jakobsson H."/>
            <person name="Busquets A."/>
            <person name="Gomila M."/>
            <person name="Pineiro-Iglesias B."/>
            <person name="Bennasar-Figueras A."/>
            <person name="Seeger M."/>
            <person name="Moore E."/>
        </authorList>
    </citation>
    <scope>NUCLEOTIDE SEQUENCE [LARGE SCALE GENOMIC DNA]</scope>
    <source>
        <strain evidence="4 5">CCUG 70867</strain>
    </source>
</reference>
<comment type="caution">
    <text evidence="4">The sequence shown here is derived from an EMBL/GenBank/DDBJ whole genome shotgun (WGS) entry which is preliminary data.</text>
</comment>
<feature type="domain" description="HTH deoR-type" evidence="3">
    <location>
        <begin position="6"/>
        <end position="35"/>
    </location>
</feature>
<proteinExistence type="predicted"/>
<dbReference type="Proteomes" id="UP001519349">
    <property type="component" value="Unassembled WGS sequence"/>
</dbReference>
<dbReference type="EMBL" id="QFAY01000018">
    <property type="protein sequence ID" value="MBP2621454.1"/>
    <property type="molecule type" value="Genomic_DNA"/>
</dbReference>
<accession>A0ABS5B0G1</accession>